<dbReference type="EMBL" id="JBHSPH010000002">
    <property type="protein sequence ID" value="MFC5862231.1"/>
    <property type="molecule type" value="Genomic_DNA"/>
</dbReference>
<keyword evidence="1" id="KW-0472">Membrane</keyword>
<evidence type="ECO:0000256" key="1">
    <source>
        <dbReference type="SAM" id="Phobius"/>
    </source>
</evidence>
<sequence length="82" mass="9178">MQTAMLLAYLLAIDDGETTFALGRRLASQIVIVLVYLAPSIIAQRYQHPRQPAILMLNMALGWTIVGWVAALIWALNGRRQE</sequence>
<keyword evidence="1" id="KW-0812">Transmembrane</keyword>
<evidence type="ECO:0000313" key="3">
    <source>
        <dbReference type="Proteomes" id="UP001596091"/>
    </source>
</evidence>
<gene>
    <name evidence="2" type="ORF">ACFPT7_07995</name>
</gene>
<dbReference type="Pfam" id="PF14373">
    <property type="entry name" value="Imm_superinfect"/>
    <property type="match status" value="1"/>
</dbReference>
<keyword evidence="1" id="KW-1133">Transmembrane helix</keyword>
<accession>A0ABW1EED5</accession>
<organism evidence="2 3">
    <name type="scientific">Acidicapsa dinghuensis</name>
    <dbReference type="NCBI Taxonomy" id="2218256"/>
    <lineage>
        <taxon>Bacteria</taxon>
        <taxon>Pseudomonadati</taxon>
        <taxon>Acidobacteriota</taxon>
        <taxon>Terriglobia</taxon>
        <taxon>Terriglobales</taxon>
        <taxon>Acidobacteriaceae</taxon>
        <taxon>Acidicapsa</taxon>
    </lineage>
</organism>
<dbReference type="InterPro" id="IPR016410">
    <property type="entry name" value="Phage_imm"/>
</dbReference>
<protein>
    <submittedName>
        <fullName evidence="2">Superinfection immunity protein</fullName>
    </submittedName>
</protein>
<evidence type="ECO:0000313" key="2">
    <source>
        <dbReference type="EMBL" id="MFC5862231.1"/>
    </source>
</evidence>
<keyword evidence="3" id="KW-1185">Reference proteome</keyword>
<dbReference type="Proteomes" id="UP001596091">
    <property type="component" value="Unassembled WGS sequence"/>
</dbReference>
<proteinExistence type="predicted"/>
<feature type="transmembrane region" description="Helical" evidence="1">
    <location>
        <begin position="55"/>
        <end position="76"/>
    </location>
</feature>
<feature type="transmembrane region" description="Helical" evidence="1">
    <location>
        <begin position="26"/>
        <end position="43"/>
    </location>
</feature>
<comment type="caution">
    <text evidence="2">The sequence shown here is derived from an EMBL/GenBank/DDBJ whole genome shotgun (WGS) entry which is preliminary data.</text>
</comment>
<dbReference type="RefSeq" id="WP_263338567.1">
    <property type="nucleotide sequence ID" value="NZ_JAGSYH010000004.1"/>
</dbReference>
<name>A0ABW1EED5_9BACT</name>
<reference evidence="3" key="1">
    <citation type="journal article" date="2019" name="Int. J. Syst. Evol. Microbiol.">
        <title>The Global Catalogue of Microorganisms (GCM) 10K type strain sequencing project: providing services to taxonomists for standard genome sequencing and annotation.</title>
        <authorList>
            <consortium name="The Broad Institute Genomics Platform"/>
            <consortium name="The Broad Institute Genome Sequencing Center for Infectious Disease"/>
            <person name="Wu L."/>
            <person name="Ma J."/>
        </authorList>
    </citation>
    <scope>NUCLEOTIDE SEQUENCE [LARGE SCALE GENOMIC DNA]</scope>
    <source>
        <strain evidence="3">JCM 4087</strain>
    </source>
</reference>